<gene>
    <name evidence="2" type="ORF">BVC80_9029g35</name>
</gene>
<keyword evidence="1" id="KW-0472">Membrane</keyword>
<reference evidence="2 3" key="1">
    <citation type="journal article" date="2017" name="Mol. Plant">
        <title>The Genome of Medicinal Plant Macleaya cordata Provides New Insights into Benzylisoquinoline Alkaloids Metabolism.</title>
        <authorList>
            <person name="Liu X."/>
            <person name="Liu Y."/>
            <person name="Huang P."/>
            <person name="Ma Y."/>
            <person name="Qing Z."/>
            <person name="Tang Q."/>
            <person name="Cao H."/>
            <person name="Cheng P."/>
            <person name="Zheng Y."/>
            <person name="Yuan Z."/>
            <person name="Zhou Y."/>
            <person name="Liu J."/>
            <person name="Tang Z."/>
            <person name="Zhuo Y."/>
            <person name="Zhang Y."/>
            <person name="Yu L."/>
            <person name="Huang J."/>
            <person name="Yang P."/>
            <person name="Peng Q."/>
            <person name="Zhang J."/>
            <person name="Jiang W."/>
            <person name="Zhang Z."/>
            <person name="Lin K."/>
            <person name="Ro D.K."/>
            <person name="Chen X."/>
            <person name="Xiong X."/>
            <person name="Shang Y."/>
            <person name="Huang S."/>
            <person name="Zeng J."/>
        </authorList>
    </citation>
    <scope>NUCLEOTIDE SEQUENCE [LARGE SCALE GENOMIC DNA]</scope>
    <source>
        <strain evidence="3">cv. BLH2017</strain>
        <tissue evidence="2">Root</tissue>
    </source>
</reference>
<dbReference type="InParanoid" id="A0A200QUQ4"/>
<dbReference type="OrthoDB" id="1911818at2759"/>
<keyword evidence="3" id="KW-1185">Reference proteome</keyword>
<name>A0A200QUQ4_MACCD</name>
<keyword evidence="1" id="KW-0812">Transmembrane</keyword>
<dbReference type="PANTHER" id="PTHR34064">
    <property type="entry name" value="OS04G0672300 PROTEIN"/>
    <property type="match status" value="1"/>
</dbReference>
<comment type="caution">
    <text evidence="2">The sequence shown here is derived from an EMBL/GenBank/DDBJ whole genome shotgun (WGS) entry which is preliminary data.</text>
</comment>
<dbReference type="FunCoup" id="A0A200QUQ4">
    <property type="interactions" value="554"/>
</dbReference>
<feature type="transmembrane region" description="Helical" evidence="1">
    <location>
        <begin position="306"/>
        <end position="326"/>
    </location>
</feature>
<evidence type="ECO:0000256" key="1">
    <source>
        <dbReference type="SAM" id="Phobius"/>
    </source>
</evidence>
<proteinExistence type="predicted"/>
<dbReference type="OMA" id="AISDRCH"/>
<dbReference type="EMBL" id="MVGT01001060">
    <property type="protein sequence ID" value="OVA14206.1"/>
    <property type="molecule type" value="Genomic_DNA"/>
</dbReference>
<sequence>MAVSPSDEAKEYLQELVDENDSLHLSSSCFQTVKQGVDAVDQHYCLDVLPVVLEKSSFPMTLTCPYRSSHVTLVSRMVERCSSSNYLELKLFNRICHHQKRKETLKHFEILNHDSYDGDEIWGTYGVRHLDGFLGAVSLKGGFPSLAIAPCVPGQDVYNVSVVSDEGFTNPQCPTQLAFLSFLQVPQRTESPMCLVAHWNCKNCSTSEYSECTMDIDIENETLETPKNDDRTVGSSMKTESALTRAFSWKINLQIGGQIMQLLMNHIIMLLKCSSRDKSTTERTPDTPNNRLGRYKRSASFNSRKIALFFSILSSIGTMVLIYLTLRVKQINDALVHV</sequence>
<dbReference type="PANTHER" id="PTHR34064:SF5">
    <property type="entry name" value="PROTEIN, PUTATIVE-RELATED"/>
    <property type="match status" value="1"/>
</dbReference>
<evidence type="ECO:0000313" key="2">
    <source>
        <dbReference type="EMBL" id="OVA14206.1"/>
    </source>
</evidence>
<dbReference type="Proteomes" id="UP000195402">
    <property type="component" value="Unassembled WGS sequence"/>
</dbReference>
<protein>
    <submittedName>
        <fullName evidence="2">Uncharacterized protein</fullName>
    </submittedName>
</protein>
<keyword evidence="1" id="KW-1133">Transmembrane helix</keyword>
<dbReference type="AlphaFoldDB" id="A0A200QUQ4"/>
<accession>A0A200QUQ4</accession>
<organism evidence="2 3">
    <name type="scientific">Macleaya cordata</name>
    <name type="common">Five-seeded plume-poppy</name>
    <name type="synonym">Bocconia cordata</name>
    <dbReference type="NCBI Taxonomy" id="56857"/>
    <lineage>
        <taxon>Eukaryota</taxon>
        <taxon>Viridiplantae</taxon>
        <taxon>Streptophyta</taxon>
        <taxon>Embryophyta</taxon>
        <taxon>Tracheophyta</taxon>
        <taxon>Spermatophyta</taxon>
        <taxon>Magnoliopsida</taxon>
        <taxon>Ranunculales</taxon>
        <taxon>Papaveraceae</taxon>
        <taxon>Papaveroideae</taxon>
        <taxon>Macleaya</taxon>
    </lineage>
</organism>
<evidence type="ECO:0000313" key="3">
    <source>
        <dbReference type="Proteomes" id="UP000195402"/>
    </source>
</evidence>